<comment type="caution">
    <text evidence="2">The sequence shown here is derived from an EMBL/GenBank/DDBJ whole genome shotgun (WGS) entry which is preliminary data.</text>
</comment>
<organism evidence="2 3">
    <name type="scientific">Blautia segnis</name>
    <dbReference type="NCBI Taxonomy" id="2763030"/>
    <lineage>
        <taxon>Bacteria</taxon>
        <taxon>Bacillati</taxon>
        <taxon>Bacillota</taxon>
        <taxon>Clostridia</taxon>
        <taxon>Lachnospirales</taxon>
        <taxon>Lachnospiraceae</taxon>
        <taxon>Blautia</taxon>
    </lineage>
</organism>
<evidence type="ECO:0008006" key="4">
    <source>
        <dbReference type="Google" id="ProtNLM"/>
    </source>
</evidence>
<dbReference type="RefSeq" id="WP_186901081.1">
    <property type="nucleotide sequence ID" value="NZ_JACOOT010000013.1"/>
</dbReference>
<keyword evidence="1" id="KW-1133">Transmembrane helix</keyword>
<gene>
    <name evidence="2" type="ORF">H8S54_05930</name>
</gene>
<reference evidence="2 3" key="1">
    <citation type="submission" date="2020-08" db="EMBL/GenBank/DDBJ databases">
        <title>Genome public.</title>
        <authorList>
            <person name="Liu C."/>
            <person name="Sun Q."/>
        </authorList>
    </citation>
    <scope>NUCLEOTIDE SEQUENCE [LARGE SCALE GENOMIC DNA]</scope>
    <source>
        <strain evidence="2 3">BX17</strain>
    </source>
</reference>
<keyword evidence="1" id="KW-0812">Transmembrane</keyword>
<evidence type="ECO:0000313" key="3">
    <source>
        <dbReference type="Proteomes" id="UP000652847"/>
    </source>
</evidence>
<accession>A0A8I0AEQ1</accession>
<protein>
    <recommendedName>
        <fullName evidence="4">PH domain-containing protein</fullName>
    </recommendedName>
</protein>
<dbReference type="Proteomes" id="UP000652847">
    <property type="component" value="Unassembled WGS sequence"/>
</dbReference>
<proteinExistence type="predicted"/>
<feature type="transmembrane region" description="Helical" evidence="1">
    <location>
        <begin position="9"/>
        <end position="29"/>
    </location>
</feature>
<evidence type="ECO:0000313" key="2">
    <source>
        <dbReference type="EMBL" id="MBC5650657.1"/>
    </source>
</evidence>
<dbReference type="AlphaFoldDB" id="A0A8I0AEQ1"/>
<dbReference type="EMBL" id="JACOOT010000013">
    <property type="protein sequence ID" value="MBC5650657.1"/>
    <property type="molecule type" value="Genomic_DNA"/>
</dbReference>
<name>A0A8I0AEQ1_9FIRM</name>
<sequence length="192" mass="22725">MKILSKKPFVADGVMFIPLAFFPFTMPPVSLKNPATIFCCILLMGVVIFSILPHLRMVELNQEGGSVSWFGVKRNFKWKELEVITYGDIGVVRGESWEGIFFSNKALTSKGKRMTTIERIYFSLNIFDQFFVIFNDEKEKEQIMNQLKEWGVNVIIDTDFAQRKEYERILEEKTKMREERKRLYEERKKRKQ</sequence>
<keyword evidence="1" id="KW-0472">Membrane</keyword>
<keyword evidence="3" id="KW-1185">Reference proteome</keyword>
<feature type="transmembrane region" description="Helical" evidence="1">
    <location>
        <begin position="35"/>
        <end position="52"/>
    </location>
</feature>
<evidence type="ECO:0000256" key="1">
    <source>
        <dbReference type="SAM" id="Phobius"/>
    </source>
</evidence>